<proteinExistence type="predicted"/>
<dbReference type="Proteomes" id="UP000823736">
    <property type="component" value="Unassembled WGS sequence"/>
</dbReference>
<evidence type="ECO:0000256" key="1">
    <source>
        <dbReference type="SAM" id="MobiDB-lite"/>
    </source>
</evidence>
<dbReference type="OrthoDB" id="300423at2157"/>
<feature type="compositionally biased region" description="Acidic residues" evidence="1">
    <location>
        <begin position="26"/>
        <end position="39"/>
    </location>
</feature>
<dbReference type="AlphaFoldDB" id="A0A8T4GU00"/>
<feature type="region of interest" description="Disordered" evidence="1">
    <location>
        <begin position="1"/>
        <end position="52"/>
    </location>
</feature>
<comment type="caution">
    <text evidence="2">The sequence shown here is derived from an EMBL/GenBank/DDBJ whole genome shotgun (WGS) entry which is preliminary data.</text>
</comment>
<evidence type="ECO:0000313" key="2">
    <source>
        <dbReference type="EMBL" id="MBP1986517.1"/>
    </source>
</evidence>
<dbReference type="Pfam" id="PF25925">
    <property type="entry name" value="DUF7970"/>
    <property type="match status" value="1"/>
</dbReference>
<accession>A0A8T4GU00</accession>
<protein>
    <submittedName>
        <fullName evidence="2">Uncharacterized protein</fullName>
    </submittedName>
</protein>
<dbReference type="RefSeq" id="WP_209490825.1">
    <property type="nucleotide sequence ID" value="NZ_JAGGLC010000002.1"/>
</dbReference>
<keyword evidence="3" id="KW-1185">Reference proteome</keyword>
<name>A0A8T4GU00_9EURY</name>
<organism evidence="2 3">
    <name type="scientific">Halolamina salifodinae</name>
    <dbReference type="NCBI Taxonomy" id="1202767"/>
    <lineage>
        <taxon>Archaea</taxon>
        <taxon>Methanobacteriati</taxon>
        <taxon>Methanobacteriota</taxon>
        <taxon>Stenosarchaea group</taxon>
        <taxon>Halobacteria</taxon>
        <taxon>Halobacteriales</taxon>
        <taxon>Haloferacaceae</taxon>
    </lineage>
</organism>
<sequence length="116" mass="12798">MPDDNRFAGLSDAEKEELDAAAPEESGSEDGDDEGEEEGGGGPAFEFDATTAKSIYVRPETLETLEDAEFEVEMLLRREHGIRDVTGREFHDAAVQVLAEHADEVVEQILDERDTE</sequence>
<evidence type="ECO:0000313" key="3">
    <source>
        <dbReference type="Proteomes" id="UP000823736"/>
    </source>
</evidence>
<gene>
    <name evidence="2" type="ORF">J2753_001011</name>
</gene>
<reference evidence="2" key="1">
    <citation type="submission" date="2021-03" db="EMBL/GenBank/DDBJ databases">
        <title>Genomic Encyclopedia of Type Strains, Phase IV (KMG-IV): sequencing the most valuable type-strain genomes for metagenomic binning, comparative biology and taxonomic classification.</title>
        <authorList>
            <person name="Goeker M."/>
        </authorList>
    </citation>
    <scope>NUCLEOTIDE SEQUENCE</scope>
    <source>
        <strain evidence="2">DSM 26232</strain>
    </source>
</reference>
<dbReference type="EMBL" id="JAGGLC010000002">
    <property type="protein sequence ID" value="MBP1986517.1"/>
    <property type="molecule type" value="Genomic_DNA"/>
</dbReference>
<dbReference type="InterPro" id="IPR058276">
    <property type="entry name" value="DUF7970"/>
</dbReference>